<evidence type="ECO:0000313" key="4">
    <source>
        <dbReference type="Proteomes" id="UP001500443"/>
    </source>
</evidence>
<evidence type="ECO:0000256" key="2">
    <source>
        <dbReference type="SAM" id="SignalP"/>
    </source>
</evidence>
<dbReference type="PROSITE" id="PS51257">
    <property type="entry name" value="PROKAR_LIPOPROTEIN"/>
    <property type="match status" value="1"/>
</dbReference>
<evidence type="ECO:0000256" key="1">
    <source>
        <dbReference type="SAM" id="MobiDB-lite"/>
    </source>
</evidence>
<feature type="compositionally biased region" description="Acidic residues" evidence="1">
    <location>
        <begin position="227"/>
        <end position="236"/>
    </location>
</feature>
<accession>A0ABN1ZW19</accession>
<feature type="signal peptide" evidence="2">
    <location>
        <begin position="1"/>
        <end position="21"/>
    </location>
</feature>
<name>A0ABN1ZW19_9ACTN</name>
<sequence length="318" mass="31989">MQRRALAQAAAAAAVLAVALAGCTGADGPTGAVDSQSGEAGASSVPAPSGKYSTLPEPCTAVSAGTLEELLPGAEGESGESGEDAEEPLAGEPDLTYDADRLVGCSWERETTEGGHQLELRFERIVSYDDEISDDEQAAQIYAERADEHDVDVTDDPPDLPDKAETGNASGGGPAGGEAGATEPQDGGADGATDAADDGGTDGDGTNGDGTDGAGTPSGTGGSSESPGDDGDDGEGADPAATLTPRLLDGIGDESFLDDRTVGAGKHREVTVVFRTSNVVVTLTYDHWDTAATEPPDTAELQQRAQQVADQLADRLAG</sequence>
<feature type="chain" id="PRO_5046097556" description="DUF3558 domain-containing protein" evidence="2">
    <location>
        <begin position="22"/>
        <end position="318"/>
    </location>
</feature>
<protein>
    <recommendedName>
        <fullName evidence="5">DUF3558 domain-containing protein</fullName>
    </recommendedName>
</protein>
<evidence type="ECO:0000313" key="3">
    <source>
        <dbReference type="EMBL" id="GAA1505157.1"/>
    </source>
</evidence>
<keyword evidence="4" id="KW-1185">Reference proteome</keyword>
<feature type="region of interest" description="Disordered" evidence="1">
    <location>
        <begin position="72"/>
        <end position="97"/>
    </location>
</feature>
<evidence type="ECO:0008006" key="5">
    <source>
        <dbReference type="Google" id="ProtNLM"/>
    </source>
</evidence>
<organism evidence="3 4">
    <name type="scientific">Streptomyces synnematoformans</name>
    <dbReference type="NCBI Taxonomy" id="415721"/>
    <lineage>
        <taxon>Bacteria</taxon>
        <taxon>Bacillati</taxon>
        <taxon>Actinomycetota</taxon>
        <taxon>Actinomycetes</taxon>
        <taxon>Kitasatosporales</taxon>
        <taxon>Streptomycetaceae</taxon>
        <taxon>Streptomyces</taxon>
    </lineage>
</organism>
<dbReference type="EMBL" id="BAAAPF010000372">
    <property type="protein sequence ID" value="GAA1505157.1"/>
    <property type="molecule type" value="Genomic_DNA"/>
</dbReference>
<feature type="region of interest" description="Disordered" evidence="1">
    <location>
        <begin position="26"/>
        <end position="58"/>
    </location>
</feature>
<feature type="compositionally biased region" description="Gly residues" evidence="1">
    <location>
        <begin position="202"/>
        <end position="222"/>
    </location>
</feature>
<comment type="caution">
    <text evidence="3">The sequence shown here is derived from an EMBL/GenBank/DDBJ whole genome shotgun (WGS) entry which is preliminary data.</text>
</comment>
<feature type="compositionally biased region" description="Gly residues" evidence="1">
    <location>
        <begin position="169"/>
        <end position="179"/>
    </location>
</feature>
<keyword evidence="2" id="KW-0732">Signal</keyword>
<feature type="region of interest" description="Disordered" evidence="1">
    <location>
        <begin position="135"/>
        <end position="252"/>
    </location>
</feature>
<gene>
    <name evidence="3" type="ORF">GCM10009802_61570</name>
</gene>
<reference evidence="3 4" key="1">
    <citation type="journal article" date="2019" name="Int. J. Syst. Evol. Microbiol.">
        <title>The Global Catalogue of Microorganisms (GCM) 10K type strain sequencing project: providing services to taxonomists for standard genome sequencing and annotation.</title>
        <authorList>
            <consortium name="The Broad Institute Genomics Platform"/>
            <consortium name="The Broad Institute Genome Sequencing Center for Infectious Disease"/>
            <person name="Wu L."/>
            <person name="Ma J."/>
        </authorList>
    </citation>
    <scope>NUCLEOTIDE SEQUENCE [LARGE SCALE GENOMIC DNA]</scope>
    <source>
        <strain evidence="3 4">JCM 15481</strain>
    </source>
</reference>
<dbReference type="RefSeq" id="WP_344294643.1">
    <property type="nucleotide sequence ID" value="NZ_BAAAPF010000372.1"/>
</dbReference>
<proteinExistence type="predicted"/>
<dbReference type="Proteomes" id="UP001500443">
    <property type="component" value="Unassembled WGS sequence"/>
</dbReference>
<feature type="compositionally biased region" description="Acidic residues" evidence="1">
    <location>
        <begin position="77"/>
        <end position="89"/>
    </location>
</feature>